<dbReference type="Proteomes" id="UP000613160">
    <property type="component" value="Unassembled WGS sequence"/>
</dbReference>
<comment type="caution">
    <text evidence="1">The sequence shown here is derived from an EMBL/GenBank/DDBJ whole genome shotgun (WGS) entry which is preliminary data.</text>
</comment>
<dbReference type="EMBL" id="BMJJ01000024">
    <property type="protein sequence ID" value="GGD43966.1"/>
    <property type="molecule type" value="Genomic_DNA"/>
</dbReference>
<name>A0A916YG80_9HYPH</name>
<reference evidence="1" key="2">
    <citation type="submission" date="2020-09" db="EMBL/GenBank/DDBJ databases">
        <authorList>
            <person name="Sun Q."/>
            <person name="Zhou Y."/>
        </authorList>
    </citation>
    <scope>NUCLEOTIDE SEQUENCE</scope>
    <source>
        <strain evidence="1">CGMCC 1.15493</strain>
    </source>
</reference>
<protein>
    <submittedName>
        <fullName evidence="1">Uncharacterized protein</fullName>
    </submittedName>
</protein>
<proteinExistence type="predicted"/>
<accession>A0A916YG80</accession>
<organism evidence="1 2">
    <name type="scientific">Aureimonas glaciei</name>
    <dbReference type="NCBI Taxonomy" id="1776957"/>
    <lineage>
        <taxon>Bacteria</taxon>
        <taxon>Pseudomonadati</taxon>
        <taxon>Pseudomonadota</taxon>
        <taxon>Alphaproteobacteria</taxon>
        <taxon>Hyphomicrobiales</taxon>
        <taxon>Aurantimonadaceae</taxon>
        <taxon>Aureimonas</taxon>
    </lineage>
</organism>
<sequence>MPRVMMTPPKGVVFETFVVAHLKTVMHAVGLSLPEIQDVINEVESKPVNELESKIISRFRELGDRFLSKVPNWENSEFSIGNRNRVTSDWIEHLGDGGLTYTRYFHHQFQLCPDFIIEARAFQVLLEA</sequence>
<gene>
    <name evidence="1" type="ORF">GCM10011335_53240</name>
</gene>
<keyword evidence="2" id="KW-1185">Reference proteome</keyword>
<evidence type="ECO:0000313" key="1">
    <source>
        <dbReference type="EMBL" id="GGD43966.1"/>
    </source>
</evidence>
<reference evidence="1" key="1">
    <citation type="journal article" date="2014" name="Int. J. Syst. Evol. Microbiol.">
        <title>Complete genome sequence of Corynebacterium casei LMG S-19264T (=DSM 44701T), isolated from a smear-ripened cheese.</title>
        <authorList>
            <consortium name="US DOE Joint Genome Institute (JGI-PGF)"/>
            <person name="Walter F."/>
            <person name="Albersmeier A."/>
            <person name="Kalinowski J."/>
            <person name="Ruckert C."/>
        </authorList>
    </citation>
    <scope>NUCLEOTIDE SEQUENCE</scope>
    <source>
        <strain evidence="1">CGMCC 1.15493</strain>
    </source>
</reference>
<dbReference type="AlphaFoldDB" id="A0A916YG80"/>
<dbReference type="RefSeq" id="WP_188855475.1">
    <property type="nucleotide sequence ID" value="NZ_BMJJ01000024.1"/>
</dbReference>
<evidence type="ECO:0000313" key="2">
    <source>
        <dbReference type="Proteomes" id="UP000613160"/>
    </source>
</evidence>